<dbReference type="EMBL" id="BQXS01004546">
    <property type="protein sequence ID" value="GKT37405.1"/>
    <property type="molecule type" value="Genomic_DNA"/>
</dbReference>
<keyword evidence="2" id="KW-1185">Reference proteome</keyword>
<reference evidence="1" key="1">
    <citation type="submission" date="2022-03" db="EMBL/GenBank/DDBJ databases">
        <title>Draft genome sequence of Aduncisulcus paluster, a free-living microaerophilic Fornicata.</title>
        <authorList>
            <person name="Yuyama I."/>
            <person name="Kume K."/>
            <person name="Tamura T."/>
            <person name="Inagaki Y."/>
            <person name="Hashimoto T."/>
        </authorList>
    </citation>
    <scope>NUCLEOTIDE SEQUENCE</scope>
    <source>
        <strain evidence="1">NY0171</strain>
    </source>
</reference>
<evidence type="ECO:0000313" key="2">
    <source>
        <dbReference type="Proteomes" id="UP001057375"/>
    </source>
</evidence>
<organism evidence="1 2">
    <name type="scientific">Aduncisulcus paluster</name>
    <dbReference type="NCBI Taxonomy" id="2918883"/>
    <lineage>
        <taxon>Eukaryota</taxon>
        <taxon>Metamonada</taxon>
        <taxon>Carpediemonas-like organisms</taxon>
        <taxon>Aduncisulcus</taxon>
    </lineage>
</organism>
<feature type="non-terminal residue" evidence="1">
    <location>
        <position position="160"/>
    </location>
</feature>
<proteinExistence type="predicted"/>
<sequence>MIFSYINGDSQKEDTYIPLCRSENDDEFTTFISALFPLVPNDKSEYEQNIAPNMCILNTNYESAPYYCTGVGECPSIVLNEVYNPLSGEKECASISKEGSNGECFTIHDEYLRSYLRSNCGVSAEANGVLSVASLRSTATCTSLSLSDVSSDLSLITTLQ</sequence>
<name>A0ABQ5L220_9EUKA</name>
<accession>A0ABQ5L220</accession>
<protein>
    <submittedName>
        <fullName evidence="1">Uncharacterized protein</fullName>
    </submittedName>
</protein>
<comment type="caution">
    <text evidence="1">The sequence shown here is derived from an EMBL/GenBank/DDBJ whole genome shotgun (WGS) entry which is preliminary data.</text>
</comment>
<gene>
    <name evidence="1" type="ORF">ADUPG1_003343</name>
</gene>
<evidence type="ECO:0000313" key="1">
    <source>
        <dbReference type="EMBL" id="GKT37405.1"/>
    </source>
</evidence>
<dbReference type="Proteomes" id="UP001057375">
    <property type="component" value="Unassembled WGS sequence"/>
</dbReference>